<reference evidence="2" key="1">
    <citation type="journal article" date="2023" name="Front. Plant Sci.">
        <title>Chromosomal-level genome assembly of Melastoma candidum provides insights into trichome evolution.</title>
        <authorList>
            <person name="Zhong Y."/>
            <person name="Wu W."/>
            <person name="Sun C."/>
            <person name="Zou P."/>
            <person name="Liu Y."/>
            <person name="Dai S."/>
            <person name="Zhou R."/>
        </authorList>
    </citation>
    <scope>NUCLEOTIDE SEQUENCE [LARGE SCALE GENOMIC DNA]</scope>
</reference>
<gene>
    <name evidence="1" type="ORF">MLD38_023052</name>
</gene>
<comment type="caution">
    <text evidence="1">The sequence shown here is derived from an EMBL/GenBank/DDBJ whole genome shotgun (WGS) entry which is preliminary data.</text>
</comment>
<organism evidence="1 2">
    <name type="scientific">Melastoma candidum</name>
    <dbReference type="NCBI Taxonomy" id="119954"/>
    <lineage>
        <taxon>Eukaryota</taxon>
        <taxon>Viridiplantae</taxon>
        <taxon>Streptophyta</taxon>
        <taxon>Embryophyta</taxon>
        <taxon>Tracheophyta</taxon>
        <taxon>Spermatophyta</taxon>
        <taxon>Magnoliopsida</taxon>
        <taxon>eudicotyledons</taxon>
        <taxon>Gunneridae</taxon>
        <taxon>Pentapetalae</taxon>
        <taxon>rosids</taxon>
        <taxon>malvids</taxon>
        <taxon>Myrtales</taxon>
        <taxon>Melastomataceae</taxon>
        <taxon>Melastomatoideae</taxon>
        <taxon>Melastomateae</taxon>
        <taxon>Melastoma</taxon>
    </lineage>
</organism>
<name>A0ACB9QMH0_9MYRT</name>
<evidence type="ECO:0000313" key="1">
    <source>
        <dbReference type="EMBL" id="KAI4367299.1"/>
    </source>
</evidence>
<accession>A0ACB9QMH0</accession>
<sequence length="185" mass="21101">MSGKMSGFKYLDLQYSLSKRKILRRPSRLFSTSSKQFSGIVLLPNKDELKHVFDKFDANKDGKISQQEYKAVLRALGKENLIAEVANIFRFADLDGDGYIDFEEFVEAQKGGVRTRDLQSAFWTFDLNGDGKITAEEVMQVLRSLGERCNLEDCRRMVRAVDADGDGSVNMDEFLTMMTRTLRDD</sequence>
<evidence type="ECO:0000313" key="2">
    <source>
        <dbReference type="Proteomes" id="UP001057402"/>
    </source>
</evidence>
<dbReference type="Proteomes" id="UP001057402">
    <property type="component" value="Chromosome 6"/>
</dbReference>
<dbReference type="EMBL" id="CM042885">
    <property type="protein sequence ID" value="KAI4367299.1"/>
    <property type="molecule type" value="Genomic_DNA"/>
</dbReference>
<keyword evidence="2" id="KW-1185">Reference proteome</keyword>
<proteinExistence type="predicted"/>
<protein>
    <submittedName>
        <fullName evidence="1">Uncharacterized protein</fullName>
    </submittedName>
</protein>